<sequence length="917" mass="102234">MNDVNDLFAAYMAQRADKTFLGGYKVNNVDPSNANANTVTNTNAGIQGENENVEDAQAQPQAQNGNVNMPSETKSSSSSTWSMSGQRLFKTLYNTATNGITSATSNVMGNGNNNGSPVQHISLEPSNNDNDNDISTDVNSTPRFSRARAIVLRKAKSLQNSRARLDDDSSFTHIPTNATATNRTDGNGTAYYNNSSYISSLQQRTLKAKQVFLDRMNLVSSTLLNSERDAVVENTTSTSQIMIDGDDNIDDGKQDDVVTLQSDLLRPGRKIFVVTTAAIPWFTGTSVNPLLRAAYLNRMTRKINHEHNNMSANSSVIGENEDLNATSCDAPGRMVTLVIPWLELESDRLELYGPNHNFTSPEDQETYIRAWLRDEADMPQEADPTTGIRILFYPARYHSGLKSIFAMGDMSSLIDDADADVCILEEPEHLNWYRAPGDGWTKKFHYVIGIIHTNYVDYASSHYTGLWTAPAIRVMSKAMVRAYCHVVIKLSDTLQTFADEKERTSNVHGVRLDFLKEGQRRADEYYQTHGGCASDESGNEPQKEGFEKDDYGPKDNQVEESSVTSSTGADVYFIGKLLWAKGLDKMLDLEQHYKEWTGDYFAMDVYGNGPEELAIKRAFEGREGLSTRAKKHYPYDSDEVTSETQIDNINQNQTMEFRMYGEENSTGLFSSHMAKISKHIHATTENIKSTKESIETDFPRSFQEFRKDPIPSSFPGRVDHALLSEYKVFVNPSESEVLCTTTAEALAMGKFIIIPVHPSNTFFMQFDNCLSYSNKLEFVANLHWALHNEPSPLKSEQRRLLTWEAATERLVSASAITRGEAKAREELGRSKIDDRIVWFHKQLGAGARGDLFRKVLGAGPVSDQVAYELSKQQLSSEDEGSEDERENEQGLSIKFAGSSLAEAIRSTLINAGPGYSF</sequence>
<feature type="region of interest" description="Disordered" evidence="8">
    <location>
        <begin position="529"/>
        <end position="563"/>
    </location>
</feature>
<comment type="similarity">
    <text evidence="3">Belongs to the glycosyltransferase group 1 family. Glycosyltransferase 4 subfamily.</text>
</comment>
<keyword evidence="7" id="KW-0472">Membrane</keyword>
<dbReference type="PANTHER" id="PTHR46132">
    <property type="entry name" value="DIGALACTOSYLDIACYLGLYCEROL SYNTHASE 2, CHLOROPLASTIC"/>
    <property type="match status" value="1"/>
</dbReference>
<dbReference type="AlphaFoldDB" id="A0A7S3Q4U4"/>
<feature type="region of interest" description="Disordered" evidence="8">
    <location>
        <begin position="109"/>
        <end position="140"/>
    </location>
</feature>
<gene>
    <name evidence="9" type="ORF">CDEB00056_LOCUS10478</name>
</gene>
<comment type="subcellular location">
    <subcellularLocation>
        <location evidence="2">Membrane</location>
    </subcellularLocation>
    <subcellularLocation>
        <location evidence="1">Plastid</location>
        <location evidence="1">Chloroplast</location>
    </subcellularLocation>
</comment>
<protein>
    <recommendedName>
        <fullName evidence="10">Digalactosyldiacylglycerol synthase</fullName>
    </recommendedName>
</protein>
<keyword evidence="4" id="KW-0150">Chloroplast</keyword>
<dbReference type="EMBL" id="HBIO01013491">
    <property type="protein sequence ID" value="CAE0465637.1"/>
    <property type="molecule type" value="Transcribed_RNA"/>
</dbReference>
<feature type="region of interest" description="Disordered" evidence="8">
    <location>
        <begin position="54"/>
        <end position="82"/>
    </location>
</feature>
<dbReference type="Gene3D" id="3.40.50.2000">
    <property type="entry name" value="Glycogen Phosphorylase B"/>
    <property type="match status" value="1"/>
</dbReference>
<evidence type="ECO:0000256" key="3">
    <source>
        <dbReference type="ARBA" id="ARBA00009481"/>
    </source>
</evidence>
<feature type="compositionally biased region" description="Polar residues" evidence="8">
    <location>
        <begin position="58"/>
        <end position="70"/>
    </location>
</feature>
<dbReference type="PANTHER" id="PTHR46132:SF1">
    <property type="entry name" value="DIGALACTOSYLDIACYLGLYCEROL SYNTHASE 2, CHLOROPLASTIC"/>
    <property type="match status" value="1"/>
</dbReference>
<dbReference type="CDD" id="cd01635">
    <property type="entry name" value="Glycosyltransferase_GTB-type"/>
    <property type="match status" value="1"/>
</dbReference>
<evidence type="ECO:0000256" key="4">
    <source>
        <dbReference type="ARBA" id="ARBA00022528"/>
    </source>
</evidence>
<evidence type="ECO:0000256" key="7">
    <source>
        <dbReference type="ARBA" id="ARBA00023136"/>
    </source>
</evidence>
<dbReference type="GO" id="GO:0009507">
    <property type="term" value="C:chloroplast"/>
    <property type="evidence" value="ECO:0007669"/>
    <property type="project" value="UniProtKB-SubCell"/>
</dbReference>
<reference evidence="9" key="1">
    <citation type="submission" date="2021-01" db="EMBL/GenBank/DDBJ databases">
        <authorList>
            <person name="Corre E."/>
            <person name="Pelletier E."/>
            <person name="Niang G."/>
            <person name="Scheremetjew M."/>
            <person name="Finn R."/>
            <person name="Kale V."/>
            <person name="Holt S."/>
            <person name="Cochrane G."/>
            <person name="Meng A."/>
            <person name="Brown T."/>
            <person name="Cohen L."/>
        </authorList>
    </citation>
    <scope>NUCLEOTIDE SEQUENCE</scope>
    <source>
        <strain evidence="9">MM31A-1</strain>
    </source>
</reference>
<evidence type="ECO:0000256" key="1">
    <source>
        <dbReference type="ARBA" id="ARBA00004229"/>
    </source>
</evidence>
<feature type="compositionally biased region" description="Low complexity" evidence="8">
    <location>
        <begin position="71"/>
        <end position="82"/>
    </location>
</feature>
<keyword evidence="6" id="KW-0808">Transferase</keyword>
<dbReference type="GO" id="GO:0016020">
    <property type="term" value="C:membrane"/>
    <property type="evidence" value="ECO:0007669"/>
    <property type="project" value="UniProtKB-SubCell"/>
</dbReference>
<proteinExistence type="inferred from homology"/>
<dbReference type="InterPro" id="IPR044525">
    <property type="entry name" value="DGDG1/2"/>
</dbReference>
<evidence type="ECO:0008006" key="10">
    <source>
        <dbReference type="Google" id="ProtNLM"/>
    </source>
</evidence>
<accession>A0A7S3Q4U4</accession>
<evidence type="ECO:0000256" key="8">
    <source>
        <dbReference type="SAM" id="MobiDB-lite"/>
    </source>
</evidence>
<feature type="compositionally biased region" description="Basic and acidic residues" evidence="8">
    <location>
        <begin position="541"/>
        <end position="557"/>
    </location>
</feature>
<name>A0A7S3Q4U4_9STRA</name>
<keyword evidence="5" id="KW-0934">Plastid</keyword>
<evidence type="ECO:0000256" key="2">
    <source>
        <dbReference type="ARBA" id="ARBA00004370"/>
    </source>
</evidence>
<organism evidence="9">
    <name type="scientific">Chaetoceros debilis</name>
    <dbReference type="NCBI Taxonomy" id="122233"/>
    <lineage>
        <taxon>Eukaryota</taxon>
        <taxon>Sar</taxon>
        <taxon>Stramenopiles</taxon>
        <taxon>Ochrophyta</taxon>
        <taxon>Bacillariophyta</taxon>
        <taxon>Coscinodiscophyceae</taxon>
        <taxon>Chaetocerotophycidae</taxon>
        <taxon>Chaetocerotales</taxon>
        <taxon>Chaetocerotaceae</taxon>
        <taxon>Chaetoceros</taxon>
    </lineage>
</organism>
<evidence type="ECO:0000313" key="9">
    <source>
        <dbReference type="EMBL" id="CAE0465637.1"/>
    </source>
</evidence>
<dbReference type="GO" id="GO:0046481">
    <property type="term" value="F:digalactosyldiacylglycerol synthase activity"/>
    <property type="evidence" value="ECO:0007669"/>
    <property type="project" value="InterPro"/>
</dbReference>
<evidence type="ECO:0000256" key="5">
    <source>
        <dbReference type="ARBA" id="ARBA00022640"/>
    </source>
</evidence>
<evidence type="ECO:0000256" key="6">
    <source>
        <dbReference type="ARBA" id="ARBA00022679"/>
    </source>
</evidence>